<dbReference type="KEGG" id="tmk:QGN29_07925"/>
<dbReference type="Gene3D" id="1.10.287.130">
    <property type="match status" value="1"/>
</dbReference>
<dbReference type="SUPFAM" id="SSF55874">
    <property type="entry name" value="ATPase domain of HSP90 chaperone/DNA topoisomerase II/histidine kinase"/>
    <property type="match status" value="1"/>
</dbReference>
<dbReference type="PANTHER" id="PTHR43711">
    <property type="entry name" value="TWO-COMPONENT HISTIDINE KINASE"/>
    <property type="match status" value="1"/>
</dbReference>
<evidence type="ECO:0000256" key="8">
    <source>
        <dbReference type="SAM" id="Phobius"/>
    </source>
</evidence>
<gene>
    <name evidence="10" type="ORF">QGN29_07925</name>
</gene>
<dbReference type="InterPro" id="IPR005467">
    <property type="entry name" value="His_kinase_dom"/>
</dbReference>
<keyword evidence="3" id="KW-0597">Phosphoprotein</keyword>
<dbReference type="InterPro" id="IPR003594">
    <property type="entry name" value="HATPase_dom"/>
</dbReference>
<evidence type="ECO:0000256" key="4">
    <source>
        <dbReference type="ARBA" id="ARBA00022679"/>
    </source>
</evidence>
<dbReference type="PROSITE" id="PS50109">
    <property type="entry name" value="HIS_KIN"/>
    <property type="match status" value="1"/>
</dbReference>
<name>A0AA52EAX9_9PROT</name>
<keyword evidence="8" id="KW-1133">Transmembrane helix</keyword>
<evidence type="ECO:0000313" key="11">
    <source>
        <dbReference type="Proteomes" id="UP001268683"/>
    </source>
</evidence>
<dbReference type="Pfam" id="PF00512">
    <property type="entry name" value="HisKA"/>
    <property type="match status" value="1"/>
</dbReference>
<comment type="catalytic activity">
    <reaction evidence="1">
        <text>ATP + protein L-histidine = ADP + protein N-phospho-L-histidine.</text>
        <dbReference type="EC" id="2.7.13.3"/>
    </reaction>
</comment>
<evidence type="ECO:0000256" key="6">
    <source>
        <dbReference type="ARBA" id="ARBA00023012"/>
    </source>
</evidence>
<keyword evidence="8" id="KW-0812">Transmembrane</keyword>
<dbReference type="PANTHER" id="PTHR43711:SF31">
    <property type="entry name" value="HISTIDINE KINASE"/>
    <property type="match status" value="1"/>
</dbReference>
<proteinExistence type="predicted"/>
<evidence type="ECO:0000313" key="10">
    <source>
        <dbReference type="EMBL" id="WND01486.1"/>
    </source>
</evidence>
<dbReference type="InterPro" id="IPR003661">
    <property type="entry name" value="HisK_dim/P_dom"/>
</dbReference>
<protein>
    <recommendedName>
        <fullName evidence="2">histidine kinase</fullName>
        <ecNumber evidence="2">2.7.13.3</ecNumber>
    </recommendedName>
</protein>
<feature type="transmembrane region" description="Helical" evidence="8">
    <location>
        <begin position="89"/>
        <end position="109"/>
    </location>
</feature>
<dbReference type="SUPFAM" id="SSF47384">
    <property type="entry name" value="Homodimeric domain of signal transducing histidine kinase"/>
    <property type="match status" value="1"/>
</dbReference>
<dbReference type="GO" id="GO:0000155">
    <property type="term" value="F:phosphorelay sensor kinase activity"/>
    <property type="evidence" value="ECO:0007669"/>
    <property type="project" value="InterPro"/>
</dbReference>
<feature type="transmembrane region" description="Helical" evidence="8">
    <location>
        <begin position="27"/>
        <end position="47"/>
    </location>
</feature>
<dbReference type="EC" id="2.7.13.3" evidence="2"/>
<evidence type="ECO:0000256" key="7">
    <source>
        <dbReference type="SAM" id="Coils"/>
    </source>
</evidence>
<keyword evidence="7" id="KW-0175">Coiled coil</keyword>
<dbReference type="EMBL" id="CP123872">
    <property type="protein sequence ID" value="WND01486.1"/>
    <property type="molecule type" value="Genomic_DNA"/>
</dbReference>
<keyword evidence="5 10" id="KW-0418">Kinase</keyword>
<reference evidence="10" key="1">
    <citation type="submission" date="2023-04" db="EMBL/GenBank/DDBJ databases">
        <title>Complete genome sequence of Temperatibacter marinus.</title>
        <authorList>
            <person name="Rong J.-C."/>
            <person name="Yi M.-L."/>
            <person name="Zhao Q."/>
        </authorList>
    </citation>
    <scope>NUCLEOTIDE SEQUENCE</scope>
    <source>
        <strain evidence="10">NBRC 110045</strain>
    </source>
</reference>
<keyword evidence="8" id="KW-0472">Membrane</keyword>
<feature type="transmembrane region" description="Helical" evidence="8">
    <location>
        <begin position="121"/>
        <end position="154"/>
    </location>
</feature>
<dbReference type="Pfam" id="PF02518">
    <property type="entry name" value="HATPase_c"/>
    <property type="match status" value="1"/>
</dbReference>
<dbReference type="SMART" id="SM00387">
    <property type="entry name" value="HATPase_c"/>
    <property type="match status" value="1"/>
</dbReference>
<dbReference type="InterPro" id="IPR036097">
    <property type="entry name" value="HisK_dim/P_sf"/>
</dbReference>
<feature type="transmembrane region" description="Helical" evidence="8">
    <location>
        <begin position="161"/>
        <end position="181"/>
    </location>
</feature>
<keyword evidence="4" id="KW-0808">Transferase</keyword>
<feature type="transmembrane region" description="Helical" evidence="8">
    <location>
        <begin position="59"/>
        <end position="82"/>
    </location>
</feature>
<keyword evidence="6" id="KW-0902">Two-component regulatory system</keyword>
<feature type="coiled-coil region" evidence="7">
    <location>
        <begin position="192"/>
        <end position="222"/>
    </location>
</feature>
<feature type="domain" description="Histidine kinase" evidence="9">
    <location>
        <begin position="222"/>
        <end position="440"/>
    </location>
</feature>
<dbReference type="InterPro" id="IPR004358">
    <property type="entry name" value="Sig_transdc_His_kin-like_C"/>
</dbReference>
<dbReference type="InterPro" id="IPR036890">
    <property type="entry name" value="HATPase_C_sf"/>
</dbReference>
<evidence type="ECO:0000256" key="3">
    <source>
        <dbReference type="ARBA" id="ARBA00022553"/>
    </source>
</evidence>
<keyword evidence="11" id="KW-1185">Reference proteome</keyword>
<dbReference type="PRINTS" id="PR00344">
    <property type="entry name" value="BCTRLSENSOR"/>
</dbReference>
<dbReference type="Gene3D" id="3.30.565.10">
    <property type="entry name" value="Histidine kinase-like ATPase, C-terminal domain"/>
    <property type="match status" value="1"/>
</dbReference>
<evidence type="ECO:0000259" key="9">
    <source>
        <dbReference type="PROSITE" id="PS50109"/>
    </source>
</evidence>
<dbReference type="CDD" id="cd00082">
    <property type="entry name" value="HisKA"/>
    <property type="match status" value="1"/>
</dbReference>
<accession>A0AA52EAX9</accession>
<dbReference type="RefSeq" id="WP_310797314.1">
    <property type="nucleotide sequence ID" value="NZ_CP123872.1"/>
</dbReference>
<evidence type="ECO:0000256" key="2">
    <source>
        <dbReference type="ARBA" id="ARBA00012438"/>
    </source>
</evidence>
<dbReference type="InterPro" id="IPR050736">
    <property type="entry name" value="Sensor_HK_Regulatory"/>
</dbReference>
<dbReference type="AlphaFoldDB" id="A0AA52EAX9"/>
<evidence type="ECO:0000256" key="5">
    <source>
        <dbReference type="ARBA" id="ARBA00022777"/>
    </source>
</evidence>
<dbReference type="SMART" id="SM00388">
    <property type="entry name" value="HisKA"/>
    <property type="match status" value="1"/>
</dbReference>
<evidence type="ECO:0000256" key="1">
    <source>
        <dbReference type="ARBA" id="ARBA00000085"/>
    </source>
</evidence>
<dbReference type="Proteomes" id="UP001268683">
    <property type="component" value="Chromosome"/>
</dbReference>
<organism evidence="10 11">
    <name type="scientific">Temperatibacter marinus</name>
    <dbReference type="NCBI Taxonomy" id="1456591"/>
    <lineage>
        <taxon>Bacteria</taxon>
        <taxon>Pseudomonadati</taxon>
        <taxon>Pseudomonadota</taxon>
        <taxon>Alphaproteobacteria</taxon>
        <taxon>Kordiimonadales</taxon>
        <taxon>Temperatibacteraceae</taxon>
        <taxon>Temperatibacter</taxon>
    </lineage>
</organism>
<sequence length="440" mass="49752">MIEMLKILSDEDQILYKKRQKKANSRYSFASSITLFLILLVVSYPHLYTVFIDGAYHRYTSFSYATIFITYLFIYLGFSLLFKFYRGRYLHALSQLLMLAVLSMTFILGVMDVLNDQGTMAFALGALFVVSVYSMSILGGLIFYTLYLALFYLVVSSQGPFNYFAEYIALIGLTLLLSVVMEVNRQRQFRDRLLIRKQVRELREKNDQLEDAMQLKDKFISQISHDFKTPLNAILGFSGFLKETTVNKLDYATIEEYGRYINDSGNHLLSLINNLLLLNKNKAGKLNPKISKVEMTEVINHCVSVVNIQATAKSQILAVRISDTIPTVQTDKLMLSQILLNIVSNAVKYTPDGGTIYLSCDHLGERLVFKCMDSGVGMDDEEVKHALQPFNQIESHLSDGSEGTGLGLPIVVELCDLLAIDFTVYSNKDEGTTVTLEFPI</sequence>